<gene>
    <name evidence="2" type="ORF">ENN26_07960</name>
</gene>
<dbReference type="Gene3D" id="1.20.120.330">
    <property type="entry name" value="Nucleotidyltransferases domain 2"/>
    <property type="match status" value="1"/>
</dbReference>
<evidence type="ECO:0000259" key="1">
    <source>
        <dbReference type="PROSITE" id="PS50910"/>
    </source>
</evidence>
<comment type="caution">
    <text evidence="2">The sequence shown here is derived from an EMBL/GenBank/DDBJ whole genome shotgun (WGS) entry which is preliminary data.</text>
</comment>
<dbReference type="AlphaFoldDB" id="A0A7C1GCB4"/>
<dbReference type="SUPFAM" id="SSF81593">
    <property type="entry name" value="Nucleotidyltransferase substrate binding subunit/domain"/>
    <property type="match status" value="1"/>
</dbReference>
<sequence length="128" mass="14715">MVALSIRLYNEMVERAKHFYRISDNDASTGRYDIALFHLEQAVQLALKAYLLRTIGDFPRTHSIKDLVELSGNSCLKNLSNEKWYIIDILEDAYTGARYFLRSYGEKEYVEAKSFVEGVFQCIGISST</sequence>
<dbReference type="InterPro" id="IPR007842">
    <property type="entry name" value="HEPN_dom"/>
</dbReference>
<accession>A0A7C1GCB4</accession>
<evidence type="ECO:0000313" key="2">
    <source>
        <dbReference type="EMBL" id="HDP15685.1"/>
    </source>
</evidence>
<dbReference type="PROSITE" id="PS50910">
    <property type="entry name" value="HEPN"/>
    <property type="match status" value="1"/>
</dbReference>
<name>A0A7C1GCB4_9CREN</name>
<feature type="domain" description="HEPN" evidence="1">
    <location>
        <begin position="13"/>
        <end position="126"/>
    </location>
</feature>
<proteinExistence type="predicted"/>
<protein>
    <submittedName>
        <fullName evidence="2">HEPN domain-containing protein</fullName>
    </submittedName>
</protein>
<organism evidence="2">
    <name type="scientific">Thermofilum adornatum</name>
    <dbReference type="NCBI Taxonomy" id="1365176"/>
    <lineage>
        <taxon>Archaea</taxon>
        <taxon>Thermoproteota</taxon>
        <taxon>Thermoprotei</taxon>
        <taxon>Thermofilales</taxon>
        <taxon>Thermofilaceae</taxon>
        <taxon>Thermofilum</taxon>
    </lineage>
</organism>
<dbReference type="Pfam" id="PF05168">
    <property type="entry name" value="HEPN"/>
    <property type="match status" value="1"/>
</dbReference>
<dbReference type="EMBL" id="DSAY01000143">
    <property type="protein sequence ID" value="HDP15685.1"/>
    <property type="molecule type" value="Genomic_DNA"/>
</dbReference>
<dbReference type="SMART" id="SM00748">
    <property type="entry name" value="HEPN"/>
    <property type="match status" value="1"/>
</dbReference>
<reference evidence="2" key="1">
    <citation type="journal article" date="2020" name="mSystems">
        <title>Genome- and Community-Level Interaction Insights into Carbon Utilization and Element Cycling Functions of Hydrothermarchaeota in Hydrothermal Sediment.</title>
        <authorList>
            <person name="Zhou Z."/>
            <person name="Liu Y."/>
            <person name="Xu W."/>
            <person name="Pan J."/>
            <person name="Luo Z.H."/>
            <person name="Li M."/>
        </authorList>
    </citation>
    <scope>NUCLEOTIDE SEQUENCE [LARGE SCALE GENOMIC DNA]</scope>
    <source>
        <strain evidence="2">SpSt-116</strain>
    </source>
</reference>